<proteinExistence type="predicted"/>
<keyword evidence="2" id="KW-1185">Reference proteome</keyword>
<dbReference type="EMBL" id="KV417480">
    <property type="protein sequence ID" value="KZP34751.1"/>
    <property type="molecule type" value="Genomic_DNA"/>
</dbReference>
<evidence type="ECO:0000313" key="2">
    <source>
        <dbReference type="Proteomes" id="UP000076532"/>
    </source>
</evidence>
<name>A0A166XG91_9AGAM</name>
<accession>A0A166XG91</accession>
<sequence>MPYPKGRVAAFLSRAKLLPLDIYLEYFRPKDFSSNFLQLLSDHIGHLRHLRIDAKATGLTMALEYISLRPMPLLESIDLNCGYEDILCFYEPLSPFGVPRLTTARLGYLDIKSLHRCIPAFASLISLQLKCIFHPKYSDFRGVLMALPSLRHLELYVVKFNIPSPPTHLPILLPHILHLHVQGNGSECTPAIYNLLSCIQAENLVALSLPMSTDKVPTTLNAHAFEPHFPSLQHLLLNSGAHSVADLSAFAWSFPDIRRLTFEPAEGANIDIHQLLGILIRGAGDGDTAENNARSGLLWPELQSIAFATSIEHLHVPRLKSTILQLQAAGHPISKLLLLEKVHAAMVEVGEIIEIEEYYVDWPTTFEQRN</sequence>
<reference evidence="1 2" key="1">
    <citation type="journal article" date="2016" name="Mol. Biol. Evol.">
        <title>Comparative Genomics of Early-Diverging Mushroom-Forming Fungi Provides Insights into the Origins of Lignocellulose Decay Capabilities.</title>
        <authorList>
            <person name="Nagy L.G."/>
            <person name="Riley R."/>
            <person name="Tritt A."/>
            <person name="Adam C."/>
            <person name="Daum C."/>
            <person name="Floudas D."/>
            <person name="Sun H."/>
            <person name="Yadav J.S."/>
            <person name="Pangilinan J."/>
            <person name="Larsson K.H."/>
            <person name="Matsuura K."/>
            <person name="Barry K."/>
            <person name="Labutti K."/>
            <person name="Kuo R."/>
            <person name="Ohm R.A."/>
            <person name="Bhattacharya S.S."/>
            <person name="Shirouzu T."/>
            <person name="Yoshinaga Y."/>
            <person name="Martin F.M."/>
            <person name="Grigoriev I.V."/>
            <person name="Hibbett D.S."/>
        </authorList>
    </citation>
    <scope>NUCLEOTIDE SEQUENCE [LARGE SCALE GENOMIC DNA]</scope>
    <source>
        <strain evidence="1 2">CBS 109695</strain>
    </source>
</reference>
<gene>
    <name evidence="1" type="ORF">FIBSPDRAFT_924173</name>
</gene>
<dbReference type="Proteomes" id="UP000076532">
    <property type="component" value="Unassembled WGS sequence"/>
</dbReference>
<protein>
    <recommendedName>
        <fullName evidence="3">F-box domain-containing protein</fullName>
    </recommendedName>
</protein>
<dbReference type="InterPro" id="IPR032675">
    <property type="entry name" value="LRR_dom_sf"/>
</dbReference>
<evidence type="ECO:0008006" key="3">
    <source>
        <dbReference type="Google" id="ProtNLM"/>
    </source>
</evidence>
<evidence type="ECO:0000313" key="1">
    <source>
        <dbReference type="EMBL" id="KZP34751.1"/>
    </source>
</evidence>
<dbReference type="Gene3D" id="3.80.10.10">
    <property type="entry name" value="Ribonuclease Inhibitor"/>
    <property type="match status" value="1"/>
</dbReference>
<organism evidence="1 2">
    <name type="scientific">Athelia psychrophila</name>
    <dbReference type="NCBI Taxonomy" id="1759441"/>
    <lineage>
        <taxon>Eukaryota</taxon>
        <taxon>Fungi</taxon>
        <taxon>Dikarya</taxon>
        <taxon>Basidiomycota</taxon>
        <taxon>Agaricomycotina</taxon>
        <taxon>Agaricomycetes</taxon>
        <taxon>Agaricomycetidae</taxon>
        <taxon>Atheliales</taxon>
        <taxon>Atheliaceae</taxon>
        <taxon>Athelia</taxon>
    </lineage>
</organism>
<dbReference type="SUPFAM" id="SSF52047">
    <property type="entry name" value="RNI-like"/>
    <property type="match status" value="1"/>
</dbReference>
<dbReference type="AlphaFoldDB" id="A0A166XG91"/>